<evidence type="ECO:0000313" key="2">
    <source>
        <dbReference type="Proteomes" id="UP000886501"/>
    </source>
</evidence>
<sequence>MPHHRSAQYVSDEDDEDDEGTVVYSRSSSSASLRSRLMVTKICEPKTITTTPGLLGAGETETESEEQPLRQLPTARIIPSSGPLIPPTTLQQRLTPFLFSFSRWLSIVPAFFGTLYNIFCAISSPQLAGHRIDFIVSSLWAILTGYQCLALTTGLLRRWRVYYTPLPTLIRLLALQAICWPATQITLTVLDARRRPAICWAIIATTTCCSRAVQLWVTSNIVGGKEDSDQLSLRRWGGRRWDWNAVAWKCAFPAVFHVHTLLLVYMPVATSAATKRTSSAAGLTSQEGEPKKPRSGDPPSDTHQATLLSEAVDVNPIILRPEPPTTSQAQMLQTTIATKPAKGRRRFIADLEELKSTGFSLHHHRINRLRSGDEEGSVEFAILKADQHLVTVNLLASDTSDYPESHQFYAFALEADGLPDHVTVVIQGIADRPSRTLQETIRRLFFDLARSESQDESSDEHEETSDEDEIDGDFDYGYDTGVSQPTHFEIEQLRKDFFEIIAHDYRPGLIRLGEDRLLISVSLPIVQLARRIPLRVLSAWDKRLFARTQHFTLLISGLGREYPILEPDGEFRREAKNAGVDLSFNVGLCQRYKPSKDQALELVRKHGLKTIEEPVQLPPEALDLDDQDIEDDVQDEQVPTPEPEEADLGHLERFSLSTSLESVLQNLFLPVLRLRLKYQLGWAGAETLLADVETLQQCPDMLFAHREQECRRADAAEMEMRRSYALPVDPLPDGNKNVGVLNLPWLAFTYLLRRFMLCTRYCLVCHKTIDTNFDVIKPYVCGNHLCAYQYYLMGCGPSLEYEICHNLPTVDLLVSLAYSAAIGGVLEDPLPVNLGLRVKPPRTGSSTPGLGVDGLCDFDALDITGKRVAIADLIDSLPAIAEMKRHLEKPVTTWGVKPQLQTMDPQILPAAWIVLRWCVGSCTAHLEELSDPTDLVQGVDSNYRQFRFSVGAPEAETKFKQAVQSAQQTSRNATQYPSLYAFHGSSLKNWHSVRKTIIRHGLWYKTIAHGRAYGHGVYFAKDGNTSFGAYAQGGSTWKNSQLYPQSCAALAEIVNLPENFVSNNPHYVVADTTWIVCRYLVVSNRNTSSAYAPNNSTTTTNSSEVIPMVPMDPLRRVTLGGKNISIPLPEYKFEKLRRDRENEYMEEDPDEDDFSLFTDPGPTSSQPRGLAVNEMEETITRAVVRPANDWKHDSDWVRKTITHMMPAPTDPTRTATMALQRELNAMLKEQERATSLRELGWYMPPEFIEDNLYQWIVELHSFDKELPIAKDLAQRKVNSLVFEIRFPPSFPHSPPFFRILKPRFLPFIQGGGGHVTGGGSICMDLLTADGWLPSYSIPAVLLQIKMAISNPDPKPARLAQNWDVPYSMREAVEGFKRAANAHGWKVPEELDRLVL</sequence>
<gene>
    <name evidence="1" type="ORF">BDM02DRAFT_3126311</name>
</gene>
<dbReference type="Proteomes" id="UP000886501">
    <property type="component" value="Unassembled WGS sequence"/>
</dbReference>
<accession>A0ACB6ZSY3</accession>
<dbReference type="EMBL" id="MU117968">
    <property type="protein sequence ID" value="KAF9652541.1"/>
    <property type="molecule type" value="Genomic_DNA"/>
</dbReference>
<evidence type="ECO:0000313" key="1">
    <source>
        <dbReference type="EMBL" id="KAF9652541.1"/>
    </source>
</evidence>
<keyword evidence="2" id="KW-1185">Reference proteome</keyword>
<name>A0ACB6ZSY3_THEGA</name>
<organism evidence="1 2">
    <name type="scientific">Thelephora ganbajun</name>
    <name type="common">Ganba fungus</name>
    <dbReference type="NCBI Taxonomy" id="370292"/>
    <lineage>
        <taxon>Eukaryota</taxon>
        <taxon>Fungi</taxon>
        <taxon>Dikarya</taxon>
        <taxon>Basidiomycota</taxon>
        <taxon>Agaricomycotina</taxon>
        <taxon>Agaricomycetes</taxon>
        <taxon>Thelephorales</taxon>
        <taxon>Thelephoraceae</taxon>
        <taxon>Thelephora</taxon>
    </lineage>
</organism>
<comment type="caution">
    <text evidence="1">The sequence shown here is derived from an EMBL/GenBank/DDBJ whole genome shotgun (WGS) entry which is preliminary data.</text>
</comment>
<reference evidence="1" key="2">
    <citation type="journal article" date="2020" name="Nat. Commun.">
        <title>Large-scale genome sequencing of mycorrhizal fungi provides insights into the early evolution of symbiotic traits.</title>
        <authorList>
            <person name="Miyauchi S."/>
            <person name="Kiss E."/>
            <person name="Kuo A."/>
            <person name="Drula E."/>
            <person name="Kohler A."/>
            <person name="Sanchez-Garcia M."/>
            <person name="Morin E."/>
            <person name="Andreopoulos B."/>
            <person name="Barry K.W."/>
            <person name="Bonito G."/>
            <person name="Buee M."/>
            <person name="Carver A."/>
            <person name="Chen C."/>
            <person name="Cichocki N."/>
            <person name="Clum A."/>
            <person name="Culley D."/>
            <person name="Crous P.W."/>
            <person name="Fauchery L."/>
            <person name="Girlanda M."/>
            <person name="Hayes R.D."/>
            <person name="Keri Z."/>
            <person name="LaButti K."/>
            <person name="Lipzen A."/>
            <person name="Lombard V."/>
            <person name="Magnuson J."/>
            <person name="Maillard F."/>
            <person name="Murat C."/>
            <person name="Nolan M."/>
            <person name="Ohm R.A."/>
            <person name="Pangilinan J."/>
            <person name="Pereira M.F."/>
            <person name="Perotto S."/>
            <person name="Peter M."/>
            <person name="Pfister S."/>
            <person name="Riley R."/>
            <person name="Sitrit Y."/>
            <person name="Stielow J.B."/>
            <person name="Szollosi G."/>
            <person name="Zifcakova L."/>
            <person name="Stursova M."/>
            <person name="Spatafora J.W."/>
            <person name="Tedersoo L."/>
            <person name="Vaario L.M."/>
            <person name="Yamada A."/>
            <person name="Yan M."/>
            <person name="Wang P."/>
            <person name="Xu J."/>
            <person name="Bruns T."/>
            <person name="Baldrian P."/>
            <person name="Vilgalys R."/>
            <person name="Dunand C."/>
            <person name="Henrissat B."/>
            <person name="Grigoriev I.V."/>
            <person name="Hibbett D."/>
            <person name="Nagy L.G."/>
            <person name="Martin F.M."/>
        </authorList>
    </citation>
    <scope>NUCLEOTIDE SEQUENCE</scope>
    <source>
        <strain evidence="1">P2</strain>
    </source>
</reference>
<proteinExistence type="predicted"/>
<reference evidence="1" key="1">
    <citation type="submission" date="2019-10" db="EMBL/GenBank/DDBJ databases">
        <authorList>
            <consortium name="DOE Joint Genome Institute"/>
            <person name="Kuo A."/>
            <person name="Miyauchi S."/>
            <person name="Kiss E."/>
            <person name="Drula E."/>
            <person name="Kohler A."/>
            <person name="Sanchez-Garcia M."/>
            <person name="Andreopoulos B."/>
            <person name="Barry K.W."/>
            <person name="Bonito G."/>
            <person name="Buee M."/>
            <person name="Carver A."/>
            <person name="Chen C."/>
            <person name="Cichocki N."/>
            <person name="Clum A."/>
            <person name="Culley D."/>
            <person name="Crous P.W."/>
            <person name="Fauchery L."/>
            <person name="Girlanda M."/>
            <person name="Hayes R."/>
            <person name="Keri Z."/>
            <person name="Labutti K."/>
            <person name="Lipzen A."/>
            <person name="Lombard V."/>
            <person name="Magnuson J."/>
            <person name="Maillard F."/>
            <person name="Morin E."/>
            <person name="Murat C."/>
            <person name="Nolan M."/>
            <person name="Ohm R."/>
            <person name="Pangilinan J."/>
            <person name="Pereira M."/>
            <person name="Perotto S."/>
            <person name="Peter M."/>
            <person name="Riley R."/>
            <person name="Sitrit Y."/>
            <person name="Stielow B."/>
            <person name="Szollosi G."/>
            <person name="Zifcakova L."/>
            <person name="Stursova M."/>
            <person name="Spatafora J.W."/>
            <person name="Tedersoo L."/>
            <person name="Vaario L.-M."/>
            <person name="Yamada A."/>
            <person name="Yan M."/>
            <person name="Wang P."/>
            <person name="Xu J."/>
            <person name="Bruns T."/>
            <person name="Baldrian P."/>
            <person name="Vilgalys R."/>
            <person name="Henrissat B."/>
            <person name="Grigoriev I.V."/>
            <person name="Hibbett D."/>
            <person name="Nagy L.G."/>
            <person name="Martin F.M."/>
        </authorList>
    </citation>
    <scope>NUCLEOTIDE SEQUENCE</scope>
    <source>
        <strain evidence="1">P2</strain>
    </source>
</reference>
<protein>
    <submittedName>
        <fullName evidence="1">Uncharacterized protein</fullName>
    </submittedName>
</protein>